<dbReference type="CDD" id="cd00736">
    <property type="entry name" value="lambda_lys-like"/>
    <property type="match status" value="1"/>
</dbReference>
<dbReference type="Gene3D" id="1.10.530.10">
    <property type="match status" value="1"/>
</dbReference>
<evidence type="ECO:0000313" key="1">
    <source>
        <dbReference type="EMBL" id="MBC2622692.1"/>
    </source>
</evidence>
<sequence length="163" mass="18183">MNPNIQAFMKTIRFSEGTLNHPLTVNDGYDVIVTGIDGKPEVFTDFSDHPFAKGRPGKVFNKAGQRSTASGGYQQLYKYWPAYKEQLGLKDFSPESQDRLCLQLLKEQRAIADIEAGHIRRAIAKCANIWASFPGAGYGQREHKVEVLIEAYKNFGGKVAEIS</sequence>
<evidence type="ECO:0000313" key="2">
    <source>
        <dbReference type="Proteomes" id="UP000548504"/>
    </source>
</evidence>
<dbReference type="GO" id="GO:0016787">
    <property type="term" value="F:hydrolase activity"/>
    <property type="evidence" value="ECO:0007669"/>
    <property type="project" value="UniProtKB-KW"/>
</dbReference>
<reference evidence="1 2" key="1">
    <citation type="submission" date="2020-08" db="EMBL/GenBank/DDBJ databases">
        <title>Emergence and comparative genomics analysis of Citrobacter in Fennec fox imported from North Africa to China.</title>
        <authorList>
            <person name="Zheng B."/>
        </authorList>
    </citation>
    <scope>NUCLEOTIDE SEQUENCE [LARGE SCALE GENOMIC DNA]</scope>
    <source>
        <strain evidence="1 2">FF141</strain>
    </source>
</reference>
<dbReference type="EMBL" id="JACLAG010000010">
    <property type="protein sequence ID" value="MBC2622692.1"/>
    <property type="molecule type" value="Genomic_DNA"/>
</dbReference>
<dbReference type="SUPFAM" id="SSF53955">
    <property type="entry name" value="Lysozyme-like"/>
    <property type="match status" value="1"/>
</dbReference>
<dbReference type="InterPro" id="IPR023346">
    <property type="entry name" value="Lysozyme-like_dom_sf"/>
</dbReference>
<organism evidence="1 2">
    <name type="scientific">Citrobacter cronae</name>
    <dbReference type="NCBI Taxonomy" id="1748967"/>
    <lineage>
        <taxon>Bacteria</taxon>
        <taxon>Pseudomonadati</taxon>
        <taxon>Pseudomonadota</taxon>
        <taxon>Gammaproteobacteria</taxon>
        <taxon>Enterobacterales</taxon>
        <taxon>Enterobacteriaceae</taxon>
        <taxon>Citrobacter</taxon>
        <taxon>Citrobacter freundii complex</taxon>
    </lineage>
</organism>
<name>A0A7X1BTA3_9ENTR</name>
<gene>
    <name evidence="1" type="ORF">H7I73_23930</name>
</gene>
<dbReference type="RefSeq" id="WP_185656570.1">
    <property type="nucleotide sequence ID" value="NZ_JACLAG010000010.1"/>
</dbReference>
<proteinExistence type="predicted"/>
<dbReference type="Proteomes" id="UP000548504">
    <property type="component" value="Unassembled WGS sequence"/>
</dbReference>
<keyword evidence="1" id="KW-0378">Hydrolase</keyword>
<dbReference type="AlphaFoldDB" id="A0A7X1BTA3"/>
<protein>
    <submittedName>
        <fullName evidence="1">Glycoside hydrolase family 104 protein</fullName>
    </submittedName>
</protein>
<comment type="caution">
    <text evidence="1">The sequence shown here is derived from an EMBL/GenBank/DDBJ whole genome shotgun (WGS) entry which is preliminary data.</text>
</comment>
<accession>A0A7X1BTA3</accession>